<dbReference type="EMBL" id="FWFU01000003">
    <property type="protein sequence ID" value="SLN45825.1"/>
    <property type="molecule type" value="Genomic_DNA"/>
</dbReference>
<keyword evidence="2" id="KW-1185">Reference proteome</keyword>
<dbReference type="SUPFAM" id="SSF54909">
    <property type="entry name" value="Dimeric alpha+beta barrel"/>
    <property type="match status" value="1"/>
</dbReference>
<evidence type="ECO:0000313" key="1">
    <source>
        <dbReference type="EMBL" id="SLN45825.1"/>
    </source>
</evidence>
<protein>
    <recommendedName>
        <fullName evidence="3">Antibiotic biosynthesis monooxygenase</fullName>
    </recommendedName>
</protein>
<organism evidence="1 2">
    <name type="scientific">Roseovarius halotolerans</name>
    <dbReference type="NCBI Taxonomy" id="505353"/>
    <lineage>
        <taxon>Bacteria</taxon>
        <taxon>Pseudomonadati</taxon>
        <taxon>Pseudomonadota</taxon>
        <taxon>Alphaproteobacteria</taxon>
        <taxon>Rhodobacterales</taxon>
        <taxon>Roseobacteraceae</taxon>
        <taxon>Roseovarius</taxon>
    </lineage>
</organism>
<dbReference type="InterPro" id="IPR011008">
    <property type="entry name" value="Dimeric_a/b-barrel"/>
</dbReference>
<proteinExistence type="predicted"/>
<name>A0A1X6ZA68_9RHOB</name>
<sequence length="95" mass="10626">MFARITRFQLKPGTRDAAMATMESMKADIMALPGLKEFINVMNEDGKGYVVSVVETRELSDANADKVTALWKRMADHLAEIPRPEGFDVGAHWTK</sequence>
<gene>
    <name evidence="1" type="ORF">ROH8110_02437</name>
</gene>
<dbReference type="RefSeq" id="WP_085818055.1">
    <property type="nucleotide sequence ID" value="NZ_FWFU01000003.1"/>
</dbReference>
<accession>A0A1X6ZA68</accession>
<evidence type="ECO:0008006" key="3">
    <source>
        <dbReference type="Google" id="ProtNLM"/>
    </source>
</evidence>
<dbReference type="Proteomes" id="UP000193207">
    <property type="component" value="Unassembled WGS sequence"/>
</dbReference>
<dbReference type="OrthoDB" id="7107824at2"/>
<dbReference type="AlphaFoldDB" id="A0A1X6ZA68"/>
<evidence type="ECO:0000313" key="2">
    <source>
        <dbReference type="Proteomes" id="UP000193207"/>
    </source>
</evidence>
<reference evidence="1 2" key="1">
    <citation type="submission" date="2017-03" db="EMBL/GenBank/DDBJ databases">
        <authorList>
            <person name="Afonso C.L."/>
            <person name="Miller P.J."/>
            <person name="Scott M.A."/>
            <person name="Spackman E."/>
            <person name="Goraichik I."/>
            <person name="Dimitrov K.M."/>
            <person name="Suarez D.L."/>
            <person name="Swayne D.E."/>
        </authorList>
    </citation>
    <scope>NUCLEOTIDE SEQUENCE [LARGE SCALE GENOMIC DNA]</scope>
    <source>
        <strain evidence="1 2">CECT 8110</strain>
    </source>
</reference>